<dbReference type="GO" id="GO:0003824">
    <property type="term" value="F:catalytic activity"/>
    <property type="evidence" value="ECO:0007669"/>
    <property type="project" value="InterPro"/>
</dbReference>
<proteinExistence type="predicted"/>
<dbReference type="RefSeq" id="XP_022095397.1">
    <property type="nucleotide sequence ID" value="XM_022239705.1"/>
</dbReference>
<dbReference type="AlphaFoldDB" id="A0A8B7YRT1"/>
<accession>A0A8B7YRT1</accession>
<name>A0A8B7YRT1_ACAPL</name>
<keyword evidence="2" id="KW-1185">Reference proteome</keyword>
<feature type="domain" description="Endonuclease/exonuclease/phosphatase" evidence="1">
    <location>
        <begin position="12"/>
        <end position="243"/>
    </location>
</feature>
<sequence length="504" mass="58005">MAEQGSGLLTVLSWNVNGLKKKVKKVKTLLDKRNIDIMCLTETKANPTHQYDSQFPDFAVIGKSVNKLAESKQPSFPGGLLFAYRESLPYKFSKIPNKSHFILWVKADPKKPESNVQMVFAVIYNPPSHKTTKDEILSIMEREYKILADEHKEAKFYLTGDLNAYTYQKLDYPEGSVSDLQERTFETDNKNTKKQASNSGETLLDFCKRTGFRIANGRFGNKSNRLTTRSHTLDYLLCREKDWSFILDFKVDGMYKSNHKALIFTLDTKRSECRTCTRTSEVRFTLKCTPMQQSDEFDMIWYLQTLQELTSIPDGFVEASKQCNYQSEVSNICIQEPFFLQYKLQPVTKLQKESGNRMMHCFSVAPCSDPLLVESILCFYLLYCSSINNMISVVEENVIAAYRHCFKNYPGCLFTFVGAFILATEITPENINTDLNTTALTRILNEVNKTGTHDQRKEYNKLIPIKLENQPDKQIVIWKFAFRQEFQTAITPAFDLDISFAGHQ</sequence>
<evidence type="ECO:0000259" key="1">
    <source>
        <dbReference type="Pfam" id="PF03372"/>
    </source>
</evidence>
<gene>
    <name evidence="3" type="primary">LOC110981792</name>
</gene>
<dbReference type="GeneID" id="110981792"/>
<reference evidence="3" key="1">
    <citation type="submission" date="2025-08" db="UniProtKB">
        <authorList>
            <consortium name="RefSeq"/>
        </authorList>
    </citation>
    <scope>IDENTIFICATION</scope>
</reference>
<evidence type="ECO:0000313" key="2">
    <source>
        <dbReference type="Proteomes" id="UP000694845"/>
    </source>
</evidence>
<dbReference type="Pfam" id="PF03372">
    <property type="entry name" value="Exo_endo_phos"/>
    <property type="match status" value="1"/>
</dbReference>
<evidence type="ECO:0000313" key="3">
    <source>
        <dbReference type="RefSeq" id="XP_022095397.1"/>
    </source>
</evidence>
<protein>
    <submittedName>
        <fullName evidence="3">Uncharacterized protein LOC110981792 isoform X3</fullName>
    </submittedName>
</protein>
<dbReference type="InterPro" id="IPR005135">
    <property type="entry name" value="Endo/exonuclease/phosphatase"/>
</dbReference>
<dbReference type="InterPro" id="IPR036691">
    <property type="entry name" value="Endo/exonu/phosph_ase_sf"/>
</dbReference>
<dbReference type="Proteomes" id="UP000694845">
    <property type="component" value="Unplaced"/>
</dbReference>
<dbReference type="OrthoDB" id="7474049at2759"/>
<organism evidence="2 3">
    <name type="scientific">Acanthaster planci</name>
    <name type="common">Crown-of-thorns starfish</name>
    <dbReference type="NCBI Taxonomy" id="133434"/>
    <lineage>
        <taxon>Eukaryota</taxon>
        <taxon>Metazoa</taxon>
        <taxon>Echinodermata</taxon>
        <taxon>Eleutherozoa</taxon>
        <taxon>Asterozoa</taxon>
        <taxon>Asteroidea</taxon>
        <taxon>Valvatacea</taxon>
        <taxon>Valvatida</taxon>
        <taxon>Acanthasteridae</taxon>
        <taxon>Acanthaster</taxon>
    </lineage>
</organism>
<dbReference type="SUPFAM" id="SSF56219">
    <property type="entry name" value="DNase I-like"/>
    <property type="match status" value="1"/>
</dbReference>
<dbReference type="Gene3D" id="3.60.10.10">
    <property type="entry name" value="Endonuclease/exonuclease/phosphatase"/>
    <property type="match status" value="1"/>
</dbReference>